<feature type="domain" description="Flavodoxin" evidence="1">
    <location>
        <begin position="9"/>
        <end position="148"/>
    </location>
</feature>
<organism evidence="2 3">
    <name type="scientific">Actibacterium mucosum KCTC 23349</name>
    <dbReference type="NCBI Taxonomy" id="1454373"/>
    <lineage>
        <taxon>Bacteria</taxon>
        <taxon>Pseudomonadati</taxon>
        <taxon>Pseudomonadota</taxon>
        <taxon>Alphaproteobacteria</taxon>
        <taxon>Rhodobacterales</taxon>
        <taxon>Roseobacteraceae</taxon>
        <taxon>Actibacterium</taxon>
    </lineage>
</organism>
<dbReference type="InterPro" id="IPR029039">
    <property type="entry name" value="Flavoprotein-like_sf"/>
</dbReference>
<dbReference type="OrthoDB" id="9795729at2"/>
<dbReference type="PANTHER" id="PTHR38030">
    <property type="entry name" value="PROTOPORPHYRINOGEN IX DEHYDROGENASE [MENAQUINONE]"/>
    <property type="match status" value="1"/>
</dbReference>
<dbReference type="GO" id="GO:0010181">
    <property type="term" value="F:FMN binding"/>
    <property type="evidence" value="ECO:0007669"/>
    <property type="project" value="TreeGrafter"/>
</dbReference>
<dbReference type="STRING" id="1454373.ACMU_15430"/>
<dbReference type="GO" id="GO:0006783">
    <property type="term" value="P:heme biosynthetic process"/>
    <property type="evidence" value="ECO:0007669"/>
    <property type="project" value="TreeGrafter"/>
</dbReference>
<comment type="caution">
    <text evidence="2">The sequence shown here is derived from an EMBL/GenBank/DDBJ whole genome shotgun (WGS) entry which is preliminary data.</text>
</comment>
<dbReference type="AlphaFoldDB" id="A0A037ZJX3"/>
<dbReference type="RefSeq" id="WP_051588335.1">
    <property type="nucleotide sequence ID" value="NZ_JFKE01000005.1"/>
</dbReference>
<dbReference type="InterPro" id="IPR026816">
    <property type="entry name" value="Flavodoxin_dom"/>
</dbReference>
<dbReference type="EMBL" id="JFKE01000005">
    <property type="protein sequence ID" value="KAJ55146.1"/>
    <property type="molecule type" value="Genomic_DNA"/>
</dbReference>
<evidence type="ECO:0000313" key="3">
    <source>
        <dbReference type="Proteomes" id="UP000026249"/>
    </source>
</evidence>
<sequence length="182" mass="20092">MENTNTKVLVTYGSKLGSTAEVAMFIGDVLAEQGVAITVLPLSEADDLHTFDRVIIGSAIRYDRWLPVAAAFVKENKTILSRIPVSFFFTCLTLANPTPAALRKADAYADKLRTLAPEVKPVTVGGFAGVLQFSRTPWPVRFVLKLLSIATGVKEGDYRDWAAIRAWTLNLEPSQDPQIRRR</sequence>
<dbReference type="SUPFAM" id="SSF52218">
    <property type="entry name" value="Flavoproteins"/>
    <property type="match status" value="1"/>
</dbReference>
<accession>A0A037ZJX3</accession>
<gene>
    <name evidence="2" type="ORF">ACMU_15430</name>
</gene>
<keyword evidence="3" id="KW-1185">Reference proteome</keyword>
<reference evidence="2 3" key="1">
    <citation type="submission" date="2014-03" db="EMBL/GenBank/DDBJ databases">
        <title>Draft Genome Sequence of Actibacterium mucosum KCTC 23349, a Marine Alphaproteobacterium with Complex Ionic Requirements Isolated from Mediterranean Seawater at Malvarrosa Beach, Valencia, Spain.</title>
        <authorList>
            <person name="Arahal D.R."/>
            <person name="Shao Z."/>
            <person name="Lai Q."/>
            <person name="Pujalte M.J."/>
        </authorList>
    </citation>
    <scope>NUCLEOTIDE SEQUENCE [LARGE SCALE GENOMIC DNA]</scope>
    <source>
        <strain evidence="2 3">KCTC 23349</strain>
    </source>
</reference>
<proteinExistence type="predicted"/>
<name>A0A037ZJX3_9RHOB</name>
<evidence type="ECO:0000259" key="1">
    <source>
        <dbReference type="Pfam" id="PF12724"/>
    </source>
</evidence>
<dbReference type="PANTHER" id="PTHR38030:SF2">
    <property type="entry name" value="PROTOPORPHYRINOGEN IX DEHYDROGENASE [QUINONE]"/>
    <property type="match status" value="1"/>
</dbReference>
<evidence type="ECO:0000313" key="2">
    <source>
        <dbReference type="EMBL" id="KAJ55146.1"/>
    </source>
</evidence>
<dbReference type="Proteomes" id="UP000026249">
    <property type="component" value="Unassembled WGS sequence"/>
</dbReference>
<protein>
    <recommendedName>
        <fullName evidence="1">Flavodoxin domain-containing protein</fullName>
    </recommendedName>
</protein>
<dbReference type="Gene3D" id="3.40.50.360">
    <property type="match status" value="1"/>
</dbReference>
<dbReference type="GO" id="GO:0070819">
    <property type="term" value="F:menaquinone-dependent protoporphyrinogen oxidase activity"/>
    <property type="evidence" value="ECO:0007669"/>
    <property type="project" value="TreeGrafter"/>
</dbReference>
<dbReference type="InterPro" id="IPR052200">
    <property type="entry name" value="Protoporphyrinogen_IX_DH"/>
</dbReference>
<dbReference type="Pfam" id="PF12724">
    <property type="entry name" value="Flavodoxin_5"/>
    <property type="match status" value="1"/>
</dbReference>